<dbReference type="CDD" id="cd02809">
    <property type="entry name" value="alpha_hydroxyacid_oxid_FMN"/>
    <property type="match status" value="1"/>
</dbReference>
<dbReference type="RefSeq" id="WP_349497773.1">
    <property type="nucleotide sequence ID" value="NZ_BSSD01000009.1"/>
</dbReference>
<protein>
    <submittedName>
        <fullName evidence="9">Alpha-hydroxy-acid oxidizing enzyme</fullName>
    </submittedName>
</protein>
<evidence type="ECO:0000259" key="8">
    <source>
        <dbReference type="PROSITE" id="PS51349"/>
    </source>
</evidence>
<dbReference type="PANTHER" id="PTHR10578">
    <property type="entry name" value="S -2-HYDROXY-ACID OXIDASE-RELATED"/>
    <property type="match status" value="1"/>
</dbReference>
<feature type="binding site" evidence="7">
    <location>
        <begin position="316"/>
        <end position="317"/>
    </location>
    <ligand>
        <name>FMN</name>
        <dbReference type="ChEBI" id="CHEBI:58210"/>
    </ligand>
</feature>
<dbReference type="GO" id="GO:0010181">
    <property type="term" value="F:FMN binding"/>
    <property type="evidence" value="ECO:0007669"/>
    <property type="project" value="InterPro"/>
</dbReference>
<keyword evidence="4" id="KW-0560">Oxidoreductase</keyword>
<feature type="binding site" evidence="7">
    <location>
        <begin position="84"/>
        <end position="86"/>
    </location>
    <ligand>
        <name>FMN</name>
        <dbReference type="ChEBI" id="CHEBI:58210"/>
    </ligand>
</feature>
<reference evidence="9" key="1">
    <citation type="submission" date="2023-02" db="EMBL/GenBank/DDBJ databases">
        <title>Actinokineospora globicatena NBRC 15670.</title>
        <authorList>
            <person name="Ichikawa N."/>
            <person name="Sato H."/>
            <person name="Tonouchi N."/>
        </authorList>
    </citation>
    <scope>NUCLEOTIDE SEQUENCE</scope>
    <source>
        <strain evidence="9">NBRC 15670</strain>
    </source>
</reference>
<comment type="similarity">
    <text evidence="5">Belongs to the FMN-dependent alpha-hydroxy acid dehydrogenase family.</text>
</comment>
<keyword evidence="10" id="KW-1185">Reference proteome</keyword>
<evidence type="ECO:0000256" key="5">
    <source>
        <dbReference type="ARBA" id="ARBA00024042"/>
    </source>
</evidence>
<feature type="binding site" evidence="7">
    <location>
        <position position="238"/>
    </location>
    <ligand>
        <name>FMN</name>
        <dbReference type="ChEBI" id="CHEBI:58210"/>
    </ligand>
</feature>
<feature type="binding site" evidence="7">
    <location>
        <begin position="293"/>
        <end position="297"/>
    </location>
    <ligand>
        <name>FMN</name>
        <dbReference type="ChEBI" id="CHEBI:58210"/>
    </ligand>
</feature>
<evidence type="ECO:0000256" key="4">
    <source>
        <dbReference type="ARBA" id="ARBA00023002"/>
    </source>
</evidence>
<dbReference type="Pfam" id="PF01070">
    <property type="entry name" value="FMN_dh"/>
    <property type="match status" value="1"/>
</dbReference>
<comment type="cofactor">
    <cofactor evidence="1">
        <name>FMN</name>
        <dbReference type="ChEBI" id="CHEBI:58210"/>
    </cofactor>
</comment>
<dbReference type="EMBL" id="BSSD01000009">
    <property type="protein sequence ID" value="GLW94451.1"/>
    <property type="molecule type" value="Genomic_DNA"/>
</dbReference>
<proteinExistence type="inferred from homology"/>
<keyword evidence="3 7" id="KW-0288">FMN</keyword>
<dbReference type="InterPro" id="IPR000262">
    <property type="entry name" value="FMN-dep_DH"/>
</dbReference>
<feature type="binding site" evidence="7">
    <location>
        <position position="260"/>
    </location>
    <ligand>
        <name>glyoxylate</name>
        <dbReference type="ChEBI" id="CHEBI:36655"/>
    </ligand>
</feature>
<evidence type="ECO:0000313" key="9">
    <source>
        <dbReference type="EMBL" id="GLW94451.1"/>
    </source>
</evidence>
<feature type="binding site" evidence="7">
    <location>
        <position position="162"/>
    </location>
    <ligand>
        <name>FMN</name>
        <dbReference type="ChEBI" id="CHEBI:58210"/>
    </ligand>
</feature>
<feature type="binding site" evidence="7">
    <location>
        <position position="134"/>
    </location>
    <ligand>
        <name>FMN</name>
        <dbReference type="ChEBI" id="CHEBI:58210"/>
    </ligand>
</feature>
<dbReference type="GO" id="GO:0016614">
    <property type="term" value="F:oxidoreductase activity, acting on CH-OH group of donors"/>
    <property type="evidence" value="ECO:0007669"/>
    <property type="project" value="UniProtKB-ARBA"/>
</dbReference>
<feature type="binding site" evidence="7">
    <location>
        <position position="171"/>
    </location>
    <ligand>
        <name>glyoxylate</name>
        <dbReference type="ChEBI" id="CHEBI:36655"/>
    </ligand>
</feature>
<sequence length="363" mass="37799">MAESQGNGDMLSLLDWERAAQARLPGPTWDFLQGGSGAELTVGANRTAFDRRVLLPRVLVDVTKPDLGTTLLGDPVRAPIAIAPMAYHRLVHPDGEVATARAAAGCGLPFVVSMFASRTLADIAAATTAPLWLQLYWLRRRDALADLIGRAEAAGVRALVLTVDAPRVATRPRDLRSGFTLPPGVTAANVDPAAMAVARMGESGSSIQSHSREQFDATITWADLAWLRDTTRLPLVLKGILTAADARLAVDHGVDGIVVSNHGGRQLDSAIPAIDALGEIAAEVDRAVPVFVDGGVRRGTDVLKALAIGAAAVFVGRPVLHGLAVAGAAGVTGVLSTLRAELEEAMVLSGTPALTDIGPALVR</sequence>
<gene>
    <name evidence="9" type="ORF">Aglo03_52670</name>
</gene>
<feature type="binding site" evidence="7">
    <location>
        <position position="265"/>
    </location>
    <ligand>
        <name>glyoxylate</name>
        <dbReference type="ChEBI" id="CHEBI:36655"/>
    </ligand>
</feature>
<dbReference type="AlphaFoldDB" id="A0A9W6QQT4"/>
<dbReference type="Proteomes" id="UP001165042">
    <property type="component" value="Unassembled WGS sequence"/>
</dbReference>
<dbReference type="InterPro" id="IPR012133">
    <property type="entry name" value="Alpha-hydoxy_acid_DH_FMN"/>
</dbReference>
<feature type="active site" description="Proton acceptor" evidence="6">
    <location>
        <position position="262"/>
    </location>
</feature>
<evidence type="ECO:0000256" key="1">
    <source>
        <dbReference type="ARBA" id="ARBA00001917"/>
    </source>
</evidence>
<feature type="domain" description="FMN hydroxy acid dehydrogenase" evidence="8">
    <location>
        <begin position="5"/>
        <end position="363"/>
    </location>
</feature>
<dbReference type="FunFam" id="3.20.20.70:FF:000029">
    <property type="entry name" value="L-lactate dehydrogenase"/>
    <property type="match status" value="1"/>
</dbReference>
<name>A0A9W6QQT4_9PSEU</name>
<dbReference type="SUPFAM" id="SSF51395">
    <property type="entry name" value="FMN-linked oxidoreductases"/>
    <property type="match status" value="1"/>
</dbReference>
<dbReference type="InterPro" id="IPR013785">
    <property type="entry name" value="Aldolase_TIM"/>
</dbReference>
<dbReference type="PANTHER" id="PTHR10578:SF107">
    <property type="entry name" value="2-HYDROXYACID OXIDASE 1"/>
    <property type="match status" value="1"/>
</dbReference>
<keyword evidence="2 7" id="KW-0285">Flavoprotein</keyword>
<evidence type="ECO:0000256" key="7">
    <source>
        <dbReference type="PIRSR" id="PIRSR000138-2"/>
    </source>
</evidence>
<dbReference type="PIRSF" id="PIRSF000138">
    <property type="entry name" value="Al-hdrx_acd_dh"/>
    <property type="match status" value="1"/>
</dbReference>
<dbReference type="PROSITE" id="PS51349">
    <property type="entry name" value="FMN_HYDROXY_ACID_DH_2"/>
    <property type="match status" value="1"/>
</dbReference>
<comment type="caution">
    <text evidence="9">The sequence shown here is derived from an EMBL/GenBank/DDBJ whole genome shotgun (WGS) entry which is preliminary data.</text>
</comment>
<dbReference type="InterPro" id="IPR037396">
    <property type="entry name" value="FMN_HAD"/>
</dbReference>
<dbReference type="Gene3D" id="3.20.20.70">
    <property type="entry name" value="Aldolase class I"/>
    <property type="match status" value="1"/>
</dbReference>
<evidence type="ECO:0000256" key="3">
    <source>
        <dbReference type="ARBA" id="ARBA00022643"/>
    </source>
</evidence>
<feature type="binding site" evidence="7">
    <location>
        <position position="113"/>
    </location>
    <ligand>
        <name>FMN</name>
        <dbReference type="ChEBI" id="CHEBI:58210"/>
    </ligand>
</feature>
<dbReference type="PROSITE" id="PS00557">
    <property type="entry name" value="FMN_HYDROXY_ACID_DH_1"/>
    <property type="match status" value="1"/>
</dbReference>
<evidence type="ECO:0000256" key="6">
    <source>
        <dbReference type="PIRSR" id="PIRSR000138-1"/>
    </source>
</evidence>
<organism evidence="9 10">
    <name type="scientific">Actinokineospora globicatena</name>
    <dbReference type="NCBI Taxonomy" id="103729"/>
    <lineage>
        <taxon>Bacteria</taxon>
        <taxon>Bacillati</taxon>
        <taxon>Actinomycetota</taxon>
        <taxon>Actinomycetes</taxon>
        <taxon>Pseudonocardiales</taxon>
        <taxon>Pseudonocardiaceae</taxon>
        <taxon>Actinokineospora</taxon>
    </lineage>
</organism>
<feature type="binding site" evidence="7">
    <location>
        <position position="262"/>
    </location>
    <ligand>
        <name>glyoxylate</name>
        <dbReference type="ChEBI" id="CHEBI:36655"/>
    </ligand>
</feature>
<feature type="binding site" evidence="7">
    <location>
        <position position="136"/>
    </location>
    <ligand>
        <name>glyoxylate</name>
        <dbReference type="ChEBI" id="CHEBI:36655"/>
    </ligand>
</feature>
<accession>A0A9W6QQT4</accession>
<evidence type="ECO:0000313" key="10">
    <source>
        <dbReference type="Proteomes" id="UP001165042"/>
    </source>
</evidence>
<evidence type="ECO:0000256" key="2">
    <source>
        <dbReference type="ARBA" id="ARBA00022630"/>
    </source>
</evidence>
<dbReference type="InterPro" id="IPR008259">
    <property type="entry name" value="FMN_hydac_DH_AS"/>
</dbReference>